<dbReference type="Proteomes" id="UP000051952">
    <property type="component" value="Unassembled WGS sequence"/>
</dbReference>
<gene>
    <name evidence="1" type="ORF">BSAL_33490</name>
</gene>
<keyword evidence="2" id="KW-1185">Reference proteome</keyword>
<evidence type="ECO:0000313" key="1">
    <source>
        <dbReference type="EMBL" id="CUI15261.1"/>
    </source>
</evidence>
<dbReference type="VEuPathDB" id="TriTrypDB:BSAL_33490"/>
<organism evidence="1 2">
    <name type="scientific">Bodo saltans</name>
    <name type="common">Flagellated protozoan</name>
    <dbReference type="NCBI Taxonomy" id="75058"/>
    <lineage>
        <taxon>Eukaryota</taxon>
        <taxon>Discoba</taxon>
        <taxon>Euglenozoa</taxon>
        <taxon>Kinetoplastea</taxon>
        <taxon>Metakinetoplastina</taxon>
        <taxon>Eubodonida</taxon>
        <taxon>Bodonidae</taxon>
        <taxon>Bodo</taxon>
    </lineage>
</organism>
<reference evidence="2" key="1">
    <citation type="submission" date="2015-09" db="EMBL/GenBank/DDBJ databases">
        <authorList>
            <consortium name="Pathogen Informatics"/>
        </authorList>
    </citation>
    <scope>NUCLEOTIDE SEQUENCE [LARGE SCALE GENOMIC DNA]</scope>
    <source>
        <strain evidence="2">Lake Konstanz</strain>
    </source>
</reference>
<dbReference type="AlphaFoldDB" id="A0A0S4KHV4"/>
<evidence type="ECO:0000313" key="2">
    <source>
        <dbReference type="Proteomes" id="UP000051952"/>
    </source>
</evidence>
<proteinExistence type="predicted"/>
<dbReference type="EMBL" id="CYKH01001954">
    <property type="protein sequence ID" value="CUI15261.1"/>
    <property type="molecule type" value="Genomic_DNA"/>
</dbReference>
<sequence>MGNVCCTNNRSIHAKVSRRNSTLSQVPSMPPAPRHELQLQFPHDDTDWKGMSILDFIDEGGSPAVDLTKSQESVREWMGDLEDSADDVTFISADIEDTKPNDPNIMLASMVVLAPASYYDAEEEATRPKRRIVSSLQLETPKLPSKHNATRIFS</sequence>
<accession>A0A0S4KHV4</accession>
<name>A0A0S4KHV4_BODSA</name>
<protein>
    <submittedName>
        <fullName evidence="1">Uncharacterized protein</fullName>
    </submittedName>
</protein>